<evidence type="ECO:0000256" key="1">
    <source>
        <dbReference type="SAM" id="Coils"/>
    </source>
</evidence>
<dbReference type="EMBL" id="CP025330">
    <property type="protein sequence ID" value="AZT94778.1"/>
    <property type="molecule type" value="Genomic_DNA"/>
</dbReference>
<evidence type="ECO:0008006" key="4">
    <source>
        <dbReference type="Google" id="ProtNLM"/>
    </source>
</evidence>
<sequence>MRLDRLRIRGEKAGEVEPGMFDETFVFDLGVTVIAADNLRGKTSILEVLTLFLRGEPRNLQADVLSWLNEASLDMHINGQAIGLRLSLKDSQITDARILAGTIAELAASDDSPAASTTELARAQSNAEWAEQVGAFMMTQLGLEEMQVFNRARSDDEVGVIKSHGWPAYFGVLYPPSGADTILLGSTAGDQLPVRLMQVFLDMPEATRAMRVRALAQRLDSEFNAEQRRGRDTNAAIARQIQEATTRQTTADARLQALRHQAPAESLQELADSATQAGERAATARQMAEAATAAFNEAQVARVADEKALNGLRESKAASVLFHGLDPRFCPRCETAIGDERRSREHDEHQCAVCDTTLHADDEDDYTEREAQAVQALAATRAAEKALDAAMNKARVELHGAQEDLDSIDERITQAQRVHQTAERIQAEHEFAAATAVVEALRAMAPEEVETPVSVAVLNAANKILREEIAQVSAALYSELSDATRDFAHSFGISELEHVKIKGNGTMDVTKGGGARSSFSSQSPGERLRLRYALVVALLRTARARDIAGHPGLLLLDSLKAEEVQDDHAQTLLQGLVSAAVEEPGLQILVTTADKTLSGSVSGVAGTITPKPNRTSLF</sequence>
<reference evidence="2 3" key="1">
    <citation type="submission" date="2017-12" db="EMBL/GenBank/DDBJ databases">
        <authorList>
            <person name="Levesque S."/>
        </authorList>
    </citation>
    <scope>NUCLEOTIDE SEQUENCE [LARGE SCALE GENOMIC DNA]</scope>
    <source>
        <strain evidence="2 3">SMQ-1417</strain>
    </source>
</reference>
<name>A0A3Q9NTQ6_BREAU</name>
<evidence type="ECO:0000313" key="2">
    <source>
        <dbReference type="EMBL" id="AZT94778.1"/>
    </source>
</evidence>
<dbReference type="Gene3D" id="3.40.50.300">
    <property type="entry name" value="P-loop containing nucleotide triphosphate hydrolases"/>
    <property type="match status" value="1"/>
</dbReference>
<dbReference type="AlphaFoldDB" id="A0A3Q9NTQ6"/>
<gene>
    <name evidence="2" type="ORF">CXR23_17885</name>
</gene>
<dbReference type="Proteomes" id="UP000283000">
    <property type="component" value="Chromosome"/>
</dbReference>
<protein>
    <recommendedName>
        <fullName evidence="4">Rad50/SbcC-type AAA domain-containing protein</fullName>
    </recommendedName>
</protein>
<dbReference type="InterPro" id="IPR027417">
    <property type="entry name" value="P-loop_NTPase"/>
</dbReference>
<keyword evidence="1" id="KW-0175">Coiled coil</keyword>
<organism evidence="2 3">
    <name type="scientific">Brevibacterium aurantiacum</name>
    <dbReference type="NCBI Taxonomy" id="273384"/>
    <lineage>
        <taxon>Bacteria</taxon>
        <taxon>Bacillati</taxon>
        <taxon>Actinomycetota</taxon>
        <taxon>Actinomycetes</taxon>
        <taxon>Micrococcales</taxon>
        <taxon>Brevibacteriaceae</taxon>
        <taxon>Brevibacterium</taxon>
    </lineage>
</organism>
<proteinExistence type="predicted"/>
<reference evidence="2 3" key="2">
    <citation type="submission" date="2019-01" db="EMBL/GenBank/DDBJ databases">
        <title>Comparative genomic analysis of Brevibacterium aurantiacum sheds light on its evolution and its adaptation to smear-ripened cheeses.</title>
        <authorList>
            <person name="Moineau S."/>
        </authorList>
    </citation>
    <scope>NUCLEOTIDE SEQUENCE [LARGE SCALE GENOMIC DNA]</scope>
    <source>
        <strain evidence="2 3">SMQ-1417</strain>
    </source>
</reference>
<evidence type="ECO:0000313" key="3">
    <source>
        <dbReference type="Proteomes" id="UP000283000"/>
    </source>
</evidence>
<feature type="coiled-coil region" evidence="1">
    <location>
        <begin position="391"/>
        <end position="418"/>
    </location>
</feature>
<dbReference type="SUPFAM" id="SSF52540">
    <property type="entry name" value="P-loop containing nucleoside triphosphate hydrolases"/>
    <property type="match status" value="1"/>
</dbReference>
<accession>A0A3Q9NTQ6</accession>